<dbReference type="EMBL" id="DVOH01000016">
    <property type="protein sequence ID" value="HIU99935.1"/>
    <property type="molecule type" value="Genomic_DNA"/>
</dbReference>
<name>A0A9D1SXQ2_9FIRM</name>
<proteinExistence type="predicted"/>
<dbReference type="Gene3D" id="3.60.21.10">
    <property type="match status" value="1"/>
</dbReference>
<gene>
    <name evidence="2" type="ORF">IAB14_02330</name>
</gene>
<evidence type="ECO:0000259" key="1">
    <source>
        <dbReference type="Pfam" id="PF00149"/>
    </source>
</evidence>
<dbReference type="GO" id="GO:0016788">
    <property type="term" value="F:hydrolase activity, acting on ester bonds"/>
    <property type="evidence" value="ECO:0007669"/>
    <property type="project" value="TreeGrafter"/>
</dbReference>
<accession>A0A9D1SXQ2</accession>
<evidence type="ECO:0000313" key="2">
    <source>
        <dbReference type="EMBL" id="HIU99935.1"/>
    </source>
</evidence>
<sequence>MILVIVIAVLAVGGAIAAGVTLSPVRGTPNTDVWVPALPVDDYIVTISKEEGKPFQVLNLTDIQFGDFHDIGKRTFTEDTIRAVIAETEPDLITLTGDQVWTKHSKYSIRHLVSFLDSFGIPWAPVMGNHDAEGNADAQYIADLYLDAEHCLFRKGPSNIGGVGNYVINIMEGNRIFHSLIMMDSGMGRSYSALGQDAILSYELDDDFELKRDGAGNPIEREIGHNFDFLSIGQIAWYRSVVERIKLHNQSAGGGVPTSSLFLHIPLPEYYIAYVDYLLSGKDSSYGVFGALREDVCCAKINSGMFDALLEGGSTKFVFAGHDYVNDLSILYKGIRLTYGLKTGDRCYFEEGVNGGTLMTIGDTVEVRHVYVNP</sequence>
<dbReference type="Pfam" id="PF00149">
    <property type="entry name" value="Metallophos"/>
    <property type="match status" value="1"/>
</dbReference>
<dbReference type="InterPro" id="IPR029052">
    <property type="entry name" value="Metallo-depent_PP-like"/>
</dbReference>
<protein>
    <submittedName>
        <fullName evidence="2">Metallophosphoesterase</fullName>
    </submittedName>
</protein>
<reference evidence="2" key="1">
    <citation type="submission" date="2020-10" db="EMBL/GenBank/DDBJ databases">
        <authorList>
            <person name="Gilroy R."/>
        </authorList>
    </citation>
    <scope>NUCLEOTIDE SEQUENCE</scope>
    <source>
        <strain evidence="2">23406</strain>
    </source>
</reference>
<evidence type="ECO:0000313" key="3">
    <source>
        <dbReference type="Proteomes" id="UP000886891"/>
    </source>
</evidence>
<reference evidence="2" key="2">
    <citation type="journal article" date="2021" name="PeerJ">
        <title>Extensive microbial diversity within the chicken gut microbiome revealed by metagenomics and culture.</title>
        <authorList>
            <person name="Gilroy R."/>
            <person name="Ravi A."/>
            <person name="Getino M."/>
            <person name="Pursley I."/>
            <person name="Horton D.L."/>
            <person name="Alikhan N.F."/>
            <person name="Baker D."/>
            <person name="Gharbi K."/>
            <person name="Hall N."/>
            <person name="Watson M."/>
            <person name="Adriaenssens E.M."/>
            <person name="Foster-Nyarko E."/>
            <person name="Jarju S."/>
            <person name="Secka A."/>
            <person name="Antonio M."/>
            <person name="Oren A."/>
            <person name="Chaudhuri R.R."/>
            <person name="La Ragione R."/>
            <person name="Hildebrand F."/>
            <person name="Pallen M.J."/>
        </authorList>
    </citation>
    <scope>NUCLEOTIDE SEQUENCE</scope>
    <source>
        <strain evidence="2">23406</strain>
    </source>
</reference>
<dbReference type="SUPFAM" id="SSF56300">
    <property type="entry name" value="Metallo-dependent phosphatases"/>
    <property type="match status" value="1"/>
</dbReference>
<feature type="domain" description="Calcineurin-like phosphoesterase" evidence="1">
    <location>
        <begin position="64"/>
        <end position="146"/>
    </location>
</feature>
<dbReference type="Proteomes" id="UP000886891">
    <property type="component" value="Unassembled WGS sequence"/>
</dbReference>
<dbReference type="PANTHER" id="PTHR32440">
    <property type="entry name" value="PHOSPHATASE DCR2-RELATED-RELATED"/>
    <property type="match status" value="1"/>
</dbReference>
<dbReference type="PANTHER" id="PTHR32440:SF0">
    <property type="entry name" value="PHOSPHATASE DCR2-RELATED"/>
    <property type="match status" value="1"/>
</dbReference>
<dbReference type="AlphaFoldDB" id="A0A9D1SXQ2"/>
<comment type="caution">
    <text evidence="2">The sequence shown here is derived from an EMBL/GenBank/DDBJ whole genome shotgun (WGS) entry which is preliminary data.</text>
</comment>
<dbReference type="InterPro" id="IPR004843">
    <property type="entry name" value="Calcineurin-like_PHP"/>
</dbReference>
<organism evidence="2 3">
    <name type="scientific">Candidatus Stercoripulliclostridium merdipullorum</name>
    <dbReference type="NCBI Taxonomy" id="2840952"/>
    <lineage>
        <taxon>Bacteria</taxon>
        <taxon>Bacillati</taxon>
        <taxon>Bacillota</taxon>
        <taxon>Clostridia</taxon>
        <taxon>Eubacteriales</taxon>
        <taxon>Candidatus Stercoripulliclostridium</taxon>
    </lineage>
</organism>
<dbReference type="GO" id="GO:0005737">
    <property type="term" value="C:cytoplasm"/>
    <property type="evidence" value="ECO:0007669"/>
    <property type="project" value="TreeGrafter"/>
</dbReference>